<accession>A0ABS4PH34</accession>
<proteinExistence type="predicted"/>
<comment type="caution">
    <text evidence="1">The sequence shown here is derived from an EMBL/GenBank/DDBJ whole genome shotgun (WGS) entry which is preliminary data.</text>
</comment>
<organism evidence="1 2">
    <name type="scientific">Amycolatopsis magusensis</name>
    <dbReference type="NCBI Taxonomy" id="882444"/>
    <lineage>
        <taxon>Bacteria</taxon>
        <taxon>Bacillati</taxon>
        <taxon>Actinomycetota</taxon>
        <taxon>Actinomycetes</taxon>
        <taxon>Pseudonocardiales</taxon>
        <taxon>Pseudonocardiaceae</taxon>
        <taxon>Amycolatopsis</taxon>
    </lineage>
</organism>
<keyword evidence="2" id="KW-1185">Reference proteome</keyword>
<reference evidence="1 2" key="1">
    <citation type="submission" date="2021-03" db="EMBL/GenBank/DDBJ databases">
        <title>Sequencing the genomes of 1000 actinobacteria strains.</title>
        <authorList>
            <person name="Klenk H.-P."/>
        </authorList>
    </citation>
    <scope>NUCLEOTIDE SEQUENCE [LARGE SCALE GENOMIC DNA]</scope>
    <source>
        <strain evidence="1 2">DSM 45510</strain>
    </source>
</reference>
<dbReference type="RefSeq" id="WP_209662348.1">
    <property type="nucleotide sequence ID" value="NZ_JAGGMS010000001.1"/>
</dbReference>
<sequence length="236" mass="25186">MTQIVSAIPVVAEQTGREVVLIGGLAVMCRLPTPYRATTDVDTVDRRASGEDSQLQLLVAAGATPSGPAGALVRTPWGEVQVDVLEVTDADIDALPSDPTDRLHVLSHAWAACTASALVLSAEGLQPLAVRVAEPGPIIAMKLQSVMNRGAAKEGTDLLDIVRVTLDRTCGPTSRDQLESADARLRADALLHTQQWFGRFEAQSLRKIRAVPEGRDVEIDDVRLVGDLLSGALDRQ</sequence>
<name>A0ABS4PH34_9PSEU</name>
<evidence type="ECO:0000313" key="1">
    <source>
        <dbReference type="EMBL" id="MBP2178728.1"/>
    </source>
</evidence>
<evidence type="ECO:0008006" key="3">
    <source>
        <dbReference type="Google" id="ProtNLM"/>
    </source>
</evidence>
<evidence type="ECO:0000313" key="2">
    <source>
        <dbReference type="Proteomes" id="UP000741013"/>
    </source>
</evidence>
<protein>
    <recommendedName>
        <fullName evidence="3">Nucleotidyl transferase AbiEii toxin, Type IV TA system</fullName>
    </recommendedName>
</protein>
<dbReference type="Proteomes" id="UP000741013">
    <property type="component" value="Unassembled WGS sequence"/>
</dbReference>
<gene>
    <name evidence="1" type="ORF">JOM49_000254</name>
</gene>
<dbReference type="EMBL" id="JAGGMS010000001">
    <property type="protein sequence ID" value="MBP2178728.1"/>
    <property type="molecule type" value="Genomic_DNA"/>
</dbReference>